<dbReference type="GO" id="GO:0016491">
    <property type="term" value="F:oxidoreductase activity"/>
    <property type="evidence" value="ECO:0007669"/>
    <property type="project" value="InterPro"/>
</dbReference>
<organism evidence="3 4">
    <name type="scientific">Thalassospira marina</name>
    <dbReference type="NCBI Taxonomy" id="2048283"/>
    <lineage>
        <taxon>Bacteria</taxon>
        <taxon>Pseudomonadati</taxon>
        <taxon>Pseudomonadota</taxon>
        <taxon>Alphaproteobacteria</taxon>
        <taxon>Rhodospirillales</taxon>
        <taxon>Thalassospiraceae</taxon>
        <taxon>Thalassospira</taxon>
    </lineage>
</organism>
<dbReference type="RefSeq" id="WP_101263744.1">
    <property type="nucleotide sequence ID" value="NZ_NWTK01000001.1"/>
</dbReference>
<feature type="region of interest" description="Disordered" evidence="1">
    <location>
        <begin position="192"/>
        <end position="211"/>
    </location>
</feature>
<evidence type="ECO:0000259" key="2">
    <source>
        <dbReference type="Pfam" id="PF03358"/>
    </source>
</evidence>
<dbReference type="Pfam" id="PF03358">
    <property type="entry name" value="FMN_red"/>
    <property type="match status" value="1"/>
</dbReference>
<dbReference type="AlphaFoldDB" id="A0A2N3KZ37"/>
<proteinExistence type="predicted"/>
<evidence type="ECO:0000313" key="4">
    <source>
        <dbReference type="Proteomes" id="UP000233597"/>
    </source>
</evidence>
<feature type="domain" description="NADPH-dependent FMN reductase-like" evidence="2">
    <location>
        <begin position="6"/>
        <end position="145"/>
    </location>
</feature>
<dbReference type="Gene3D" id="3.40.50.360">
    <property type="match status" value="1"/>
</dbReference>
<dbReference type="SUPFAM" id="SSF52218">
    <property type="entry name" value="Flavoproteins"/>
    <property type="match status" value="1"/>
</dbReference>
<name>A0A2N3KZ37_9PROT</name>
<dbReference type="GO" id="GO:0010181">
    <property type="term" value="F:FMN binding"/>
    <property type="evidence" value="ECO:0007669"/>
    <property type="project" value="TreeGrafter"/>
</dbReference>
<protein>
    <submittedName>
        <fullName evidence="3">FMN reductase</fullName>
    </submittedName>
</protein>
<dbReference type="Proteomes" id="UP000233597">
    <property type="component" value="Unassembled WGS sequence"/>
</dbReference>
<reference evidence="3 4" key="1">
    <citation type="submission" date="2017-09" db="EMBL/GenBank/DDBJ databases">
        <title>Biodiversity and function of Thalassospira species in the particle-attached aromatic-hydrocarbon-degrading consortia from the surface seawater of the South China Sea.</title>
        <authorList>
            <person name="Dong C."/>
            <person name="Liu R."/>
            <person name="Shao Z."/>
        </authorList>
    </citation>
    <scope>NUCLEOTIDE SEQUENCE [LARGE SCALE GENOMIC DNA]</scope>
    <source>
        <strain evidence="3 4">CSC1P2</strain>
    </source>
</reference>
<dbReference type="PANTHER" id="PTHR30543">
    <property type="entry name" value="CHROMATE REDUCTASE"/>
    <property type="match status" value="1"/>
</dbReference>
<dbReference type="OrthoDB" id="9812295at2"/>
<accession>A0A2N3KZ37</accession>
<dbReference type="PANTHER" id="PTHR30543:SF21">
    <property type="entry name" value="NAD(P)H-DEPENDENT FMN REDUCTASE LOT6"/>
    <property type="match status" value="1"/>
</dbReference>
<dbReference type="GO" id="GO:0005829">
    <property type="term" value="C:cytosol"/>
    <property type="evidence" value="ECO:0007669"/>
    <property type="project" value="TreeGrafter"/>
</dbReference>
<evidence type="ECO:0000256" key="1">
    <source>
        <dbReference type="SAM" id="MobiDB-lite"/>
    </source>
</evidence>
<dbReference type="InterPro" id="IPR029039">
    <property type="entry name" value="Flavoprotein-like_sf"/>
</dbReference>
<comment type="caution">
    <text evidence="3">The sequence shown here is derived from an EMBL/GenBank/DDBJ whole genome shotgun (WGS) entry which is preliminary data.</text>
</comment>
<dbReference type="InterPro" id="IPR005025">
    <property type="entry name" value="FMN_Rdtase-like_dom"/>
</dbReference>
<dbReference type="EMBL" id="NWTK01000001">
    <property type="protein sequence ID" value="PKR55750.1"/>
    <property type="molecule type" value="Genomic_DNA"/>
</dbReference>
<feature type="compositionally biased region" description="Polar residues" evidence="1">
    <location>
        <begin position="197"/>
        <end position="211"/>
    </location>
</feature>
<dbReference type="InterPro" id="IPR050712">
    <property type="entry name" value="NAD(P)H-dep_reductase"/>
</dbReference>
<gene>
    <name evidence="3" type="ORF">COO20_00560</name>
</gene>
<evidence type="ECO:0000313" key="3">
    <source>
        <dbReference type="EMBL" id="PKR55750.1"/>
    </source>
</evidence>
<sequence>MMERLNLAIIYGSASKGRFCDTIVNWLVPIILEDGDFLIETIDPALIKHTPRSGRQNCPVTTQIRPAIAEADAYLIVTPEYNHSFTGELKLLIDSARDEWCRKPAGFVTYGGISGGLRAAEQLRNVFGELHVATIRETVSFANVWDCFGDDGRPYDNATARAAVQKQLADLKWWARALRDARLPLETLEHAPVAGTGPQQGIQGTLQNQFA</sequence>